<dbReference type="InterPro" id="IPR037126">
    <property type="entry name" value="PdaC/RsiV-like_sf"/>
</dbReference>
<dbReference type="InterPro" id="IPR021729">
    <property type="entry name" value="DUF3298"/>
</dbReference>
<name>A0A315Z548_SEDFL</name>
<comment type="caution">
    <text evidence="2">The sequence shown here is derived from an EMBL/GenBank/DDBJ whole genome shotgun (WGS) entry which is preliminary data.</text>
</comment>
<proteinExistence type="predicted"/>
<reference evidence="2 3" key="1">
    <citation type="submission" date="2018-03" db="EMBL/GenBank/DDBJ databases">
        <title>Genomic Encyclopedia of Archaeal and Bacterial Type Strains, Phase II (KMG-II): from individual species to whole genera.</title>
        <authorList>
            <person name="Goeker M."/>
        </authorList>
    </citation>
    <scope>NUCLEOTIDE SEQUENCE [LARGE SCALE GENOMIC DNA]</scope>
    <source>
        <strain evidence="2 3">DSM 28229</strain>
    </source>
</reference>
<dbReference type="EMBL" id="QGDO01000007">
    <property type="protein sequence ID" value="PWJ38588.1"/>
    <property type="molecule type" value="Genomic_DNA"/>
</dbReference>
<evidence type="ECO:0000313" key="2">
    <source>
        <dbReference type="EMBL" id="PWJ38588.1"/>
    </source>
</evidence>
<dbReference type="Pfam" id="PF11738">
    <property type="entry name" value="DUF3298"/>
    <property type="match status" value="1"/>
</dbReference>
<sequence length="257" mass="30217">MFVACESNQTPEEKLAEARIDAKIIDRYVHLNESFKRNKEDIDSTYFDVKYPILKLENYNSDSVINAQVFHDLKESIAGKGQSTIQKQMKDFVSDYKRFIKRHEDYKHNWTSQFRVDVSTYIPPLVVFKREMIMYTGGAHPNYGYAYQNFDADTGKEIKLEDIFVENYEHILEKIGETAFKQEHKIVGSLLDANFTFPRNKFYVPEEFTLLHKSIMFMYPLYAVAPYSKGSIHFEIPYTELKSIIKPNSIIQKITRK</sequence>
<evidence type="ECO:0000259" key="1">
    <source>
        <dbReference type="Pfam" id="PF11738"/>
    </source>
</evidence>
<dbReference type="Gene3D" id="3.30.565.40">
    <property type="entry name" value="Fervidobacterium nodosum Rt17-B1 like"/>
    <property type="match status" value="1"/>
</dbReference>
<dbReference type="Gene3D" id="3.90.640.20">
    <property type="entry name" value="Heat-shock cognate protein, ATPase"/>
    <property type="match status" value="1"/>
</dbReference>
<gene>
    <name evidence="2" type="ORF">BC781_107178</name>
</gene>
<accession>A0A315Z548</accession>
<feature type="domain" description="DUF3298" evidence="1">
    <location>
        <begin position="161"/>
        <end position="238"/>
    </location>
</feature>
<dbReference type="Proteomes" id="UP000245535">
    <property type="component" value="Unassembled WGS sequence"/>
</dbReference>
<keyword evidence="3" id="KW-1185">Reference proteome</keyword>
<dbReference type="AlphaFoldDB" id="A0A315Z548"/>
<evidence type="ECO:0000313" key="3">
    <source>
        <dbReference type="Proteomes" id="UP000245535"/>
    </source>
</evidence>
<protein>
    <submittedName>
        <fullName evidence="2">Uncharacterized protein DUF4163</fullName>
    </submittedName>
</protein>
<organism evidence="2 3">
    <name type="scientific">Sediminitomix flava</name>
    <dbReference type="NCBI Taxonomy" id="379075"/>
    <lineage>
        <taxon>Bacteria</taxon>
        <taxon>Pseudomonadati</taxon>
        <taxon>Bacteroidota</taxon>
        <taxon>Cytophagia</taxon>
        <taxon>Cytophagales</taxon>
        <taxon>Flammeovirgaceae</taxon>
        <taxon>Sediminitomix</taxon>
    </lineage>
</organism>